<protein>
    <recommendedName>
        <fullName evidence="2">cysteine-S-conjugate beta-lyase</fullName>
        <ecNumber evidence="2">4.4.1.13</ecNumber>
    </recommendedName>
</protein>
<dbReference type="PANTHER" id="PTHR43525:SF1">
    <property type="entry name" value="PROTEIN MALY"/>
    <property type="match status" value="1"/>
</dbReference>
<evidence type="ECO:0000256" key="4">
    <source>
        <dbReference type="ARBA" id="ARBA00023239"/>
    </source>
</evidence>
<dbReference type="CDD" id="cd00609">
    <property type="entry name" value="AAT_like"/>
    <property type="match status" value="1"/>
</dbReference>
<keyword evidence="4 7" id="KW-0456">Lyase</keyword>
<organism evidence="7 8">
    <name type="scientific">Paenibacillus chartarius</name>
    <dbReference type="NCBI Taxonomy" id="747481"/>
    <lineage>
        <taxon>Bacteria</taxon>
        <taxon>Bacillati</taxon>
        <taxon>Bacillota</taxon>
        <taxon>Bacilli</taxon>
        <taxon>Bacillales</taxon>
        <taxon>Paenibacillaceae</taxon>
        <taxon>Paenibacillus</taxon>
    </lineage>
</organism>
<dbReference type="Pfam" id="PF00155">
    <property type="entry name" value="Aminotran_1_2"/>
    <property type="match status" value="1"/>
</dbReference>
<dbReference type="GO" id="GO:0047804">
    <property type="term" value="F:cysteine-S-conjugate beta-lyase activity"/>
    <property type="evidence" value="ECO:0007669"/>
    <property type="project" value="UniProtKB-EC"/>
</dbReference>
<comment type="cofactor">
    <cofactor evidence="1">
        <name>pyridoxal 5'-phosphate</name>
        <dbReference type="ChEBI" id="CHEBI:597326"/>
    </cofactor>
</comment>
<dbReference type="Proteomes" id="UP001589776">
    <property type="component" value="Unassembled WGS sequence"/>
</dbReference>
<feature type="domain" description="Aminotransferase class I/classII large" evidence="6">
    <location>
        <begin position="48"/>
        <end position="384"/>
    </location>
</feature>
<dbReference type="RefSeq" id="WP_377470318.1">
    <property type="nucleotide sequence ID" value="NZ_JBHLWN010000045.1"/>
</dbReference>
<keyword evidence="3" id="KW-0663">Pyridoxal phosphate</keyword>
<dbReference type="InterPro" id="IPR015424">
    <property type="entry name" value="PyrdxlP-dep_Trfase"/>
</dbReference>
<dbReference type="Gene3D" id="3.90.1150.10">
    <property type="entry name" value="Aspartate Aminotransferase, domain 1"/>
    <property type="match status" value="1"/>
</dbReference>
<comment type="caution">
    <text evidence="7">The sequence shown here is derived from an EMBL/GenBank/DDBJ whole genome shotgun (WGS) entry which is preliminary data.</text>
</comment>
<accession>A0ABV6DK93</accession>
<dbReference type="InterPro" id="IPR015422">
    <property type="entry name" value="PyrdxlP-dep_Trfase_small"/>
</dbReference>
<evidence type="ECO:0000313" key="8">
    <source>
        <dbReference type="Proteomes" id="UP001589776"/>
    </source>
</evidence>
<gene>
    <name evidence="7" type="ORF">ACFFK0_11455</name>
</gene>
<evidence type="ECO:0000256" key="1">
    <source>
        <dbReference type="ARBA" id="ARBA00001933"/>
    </source>
</evidence>
<evidence type="ECO:0000256" key="3">
    <source>
        <dbReference type="ARBA" id="ARBA00022898"/>
    </source>
</evidence>
<reference evidence="7 8" key="1">
    <citation type="submission" date="2024-09" db="EMBL/GenBank/DDBJ databases">
        <authorList>
            <person name="Sun Q."/>
            <person name="Mori K."/>
        </authorList>
    </citation>
    <scope>NUCLEOTIDE SEQUENCE [LARGE SCALE GENOMIC DNA]</scope>
    <source>
        <strain evidence="7 8">CCM 7759</strain>
    </source>
</reference>
<dbReference type="EMBL" id="JBHLWN010000045">
    <property type="protein sequence ID" value="MFC0213065.1"/>
    <property type="molecule type" value="Genomic_DNA"/>
</dbReference>
<dbReference type="Gene3D" id="3.40.640.10">
    <property type="entry name" value="Type I PLP-dependent aspartate aminotransferase-like (Major domain)"/>
    <property type="match status" value="1"/>
</dbReference>
<name>A0ABV6DK93_9BACL</name>
<evidence type="ECO:0000256" key="2">
    <source>
        <dbReference type="ARBA" id="ARBA00012224"/>
    </source>
</evidence>
<proteinExistence type="inferred from homology"/>
<keyword evidence="8" id="KW-1185">Reference proteome</keyword>
<sequence length="390" mass="43995">MKYDFDEFVDRTGTHGMKWERTEALFGEKDLLPLWVADMDFRGPAPVIEALARRAELGLYGYTHRPDSLLEAFGAWMEKRHQWKIESDWICWSPGVIPALTAAIQTFTEPGDRVIIQPPVYPPFFKVVTENGRELVTNPLMQRDGRYEIDFEDLEAKFRTTGAKLLILCSPHNPVGRVWTRDELERLEAICAAYGALIVSDEIHADLVYAPHRHIPLAALSERAASRTILCHSPSKTFNMAGLQAAYIVIPDKGLRTAFNKTMAKGHHTMSNTFSIVGSESAYREGGEWLEQCLAYIEANIDYAIGYMENYIPQIKVTKPEGTYLLWLDCRGLGLSTTDLKLLLLRKAKVALNDGLSFGPEGEGFHRLNAACRRATLEEGLKRIRDAVYS</sequence>
<dbReference type="NCBIfam" id="TIGR04350">
    <property type="entry name" value="C_S_lyase_PatB"/>
    <property type="match status" value="1"/>
</dbReference>
<comment type="similarity">
    <text evidence="5">Belongs to the class-II pyridoxal-phosphate-dependent aminotransferase family. MalY/PatB cystathionine beta-lyase subfamily.</text>
</comment>
<evidence type="ECO:0000256" key="5">
    <source>
        <dbReference type="ARBA" id="ARBA00037974"/>
    </source>
</evidence>
<evidence type="ECO:0000259" key="6">
    <source>
        <dbReference type="Pfam" id="PF00155"/>
    </source>
</evidence>
<dbReference type="InterPro" id="IPR015421">
    <property type="entry name" value="PyrdxlP-dep_Trfase_major"/>
</dbReference>
<dbReference type="InterPro" id="IPR051798">
    <property type="entry name" value="Class-II_PLP-Dep_Aminotrans"/>
</dbReference>
<evidence type="ECO:0000313" key="7">
    <source>
        <dbReference type="EMBL" id="MFC0213065.1"/>
    </source>
</evidence>
<dbReference type="InterPro" id="IPR004839">
    <property type="entry name" value="Aminotransferase_I/II_large"/>
</dbReference>
<dbReference type="PANTHER" id="PTHR43525">
    <property type="entry name" value="PROTEIN MALY"/>
    <property type="match status" value="1"/>
</dbReference>
<dbReference type="SUPFAM" id="SSF53383">
    <property type="entry name" value="PLP-dependent transferases"/>
    <property type="match status" value="1"/>
</dbReference>
<dbReference type="InterPro" id="IPR027619">
    <property type="entry name" value="C-S_lyase_PatB-like"/>
</dbReference>
<dbReference type="EC" id="4.4.1.13" evidence="2"/>